<evidence type="ECO:0000256" key="3">
    <source>
        <dbReference type="ARBA" id="ARBA00022989"/>
    </source>
</evidence>
<dbReference type="PRINTS" id="PR00237">
    <property type="entry name" value="GPCRRHODOPSN"/>
</dbReference>
<evidence type="ECO:0000256" key="1">
    <source>
        <dbReference type="ARBA" id="ARBA00004370"/>
    </source>
</evidence>
<dbReference type="InterPro" id="IPR017452">
    <property type="entry name" value="GPCR_Rhodpsn_7TM"/>
</dbReference>
<reference evidence="7 8" key="1">
    <citation type="submission" date="2024-04" db="EMBL/GenBank/DDBJ databases">
        <authorList>
            <consortium name="Genoscope - CEA"/>
            <person name="William W."/>
        </authorList>
    </citation>
    <scope>NUCLEOTIDE SEQUENCE [LARGE SCALE GENOMIC DNA]</scope>
</reference>
<proteinExistence type="predicted"/>
<keyword evidence="2 5" id="KW-0812">Transmembrane</keyword>
<feature type="transmembrane region" description="Helical" evidence="5">
    <location>
        <begin position="71"/>
        <end position="91"/>
    </location>
</feature>
<comment type="subcellular location">
    <subcellularLocation>
        <location evidence="1">Membrane</location>
    </subcellularLocation>
</comment>
<feature type="transmembrane region" description="Helical" evidence="5">
    <location>
        <begin position="243"/>
        <end position="266"/>
    </location>
</feature>
<dbReference type="AlphaFoldDB" id="A0AAV2H6X8"/>
<dbReference type="PANTHER" id="PTHR46641">
    <property type="entry name" value="FMRFAMIDE RECEPTOR-RELATED"/>
    <property type="match status" value="1"/>
</dbReference>
<dbReference type="SUPFAM" id="SSF81321">
    <property type="entry name" value="Family A G protein-coupled receptor-like"/>
    <property type="match status" value="1"/>
</dbReference>
<feature type="transmembrane region" description="Helical" evidence="5">
    <location>
        <begin position="158"/>
        <end position="184"/>
    </location>
</feature>
<dbReference type="PROSITE" id="PS50262">
    <property type="entry name" value="G_PROTEIN_RECEP_F1_2"/>
    <property type="match status" value="1"/>
</dbReference>
<gene>
    <name evidence="7" type="ORF">GSLYS_00003312001</name>
</gene>
<accession>A0AAV2H6X8</accession>
<organism evidence="7 8">
    <name type="scientific">Lymnaea stagnalis</name>
    <name type="common">Great pond snail</name>
    <name type="synonym">Helix stagnalis</name>
    <dbReference type="NCBI Taxonomy" id="6523"/>
    <lineage>
        <taxon>Eukaryota</taxon>
        <taxon>Metazoa</taxon>
        <taxon>Spiralia</taxon>
        <taxon>Lophotrochozoa</taxon>
        <taxon>Mollusca</taxon>
        <taxon>Gastropoda</taxon>
        <taxon>Heterobranchia</taxon>
        <taxon>Euthyneura</taxon>
        <taxon>Panpulmonata</taxon>
        <taxon>Hygrophila</taxon>
        <taxon>Lymnaeoidea</taxon>
        <taxon>Lymnaeidae</taxon>
        <taxon>Lymnaea</taxon>
    </lineage>
</organism>
<feature type="transmembrane region" description="Helical" evidence="5">
    <location>
        <begin position="103"/>
        <end position="124"/>
    </location>
</feature>
<dbReference type="GO" id="GO:0016020">
    <property type="term" value="C:membrane"/>
    <property type="evidence" value="ECO:0007669"/>
    <property type="project" value="UniProtKB-SubCell"/>
</dbReference>
<dbReference type="InterPro" id="IPR052954">
    <property type="entry name" value="GPCR-Ligand_Int"/>
</dbReference>
<name>A0AAV2H6X8_LYMST</name>
<evidence type="ECO:0000313" key="8">
    <source>
        <dbReference type="Proteomes" id="UP001497497"/>
    </source>
</evidence>
<protein>
    <recommendedName>
        <fullName evidence="6">G-protein coupled receptors family 1 profile domain-containing protein</fullName>
    </recommendedName>
</protein>
<dbReference type="EMBL" id="CAXITT010000043">
    <property type="protein sequence ID" value="CAL1529157.1"/>
    <property type="molecule type" value="Genomic_DNA"/>
</dbReference>
<evidence type="ECO:0000256" key="2">
    <source>
        <dbReference type="ARBA" id="ARBA00022692"/>
    </source>
</evidence>
<dbReference type="PANTHER" id="PTHR46641:SF2">
    <property type="entry name" value="FMRFAMIDE RECEPTOR"/>
    <property type="match status" value="1"/>
</dbReference>
<dbReference type="Pfam" id="PF00001">
    <property type="entry name" value="7tm_1"/>
    <property type="match status" value="1"/>
</dbReference>
<evidence type="ECO:0000256" key="5">
    <source>
        <dbReference type="SAM" id="Phobius"/>
    </source>
</evidence>
<feature type="transmembrane region" description="Helical" evidence="5">
    <location>
        <begin position="205"/>
        <end position="223"/>
    </location>
</feature>
<feature type="transmembrane region" description="Helical" evidence="5">
    <location>
        <begin position="46"/>
        <end position="65"/>
    </location>
</feature>
<evidence type="ECO:0000313" key="7">
    <source>
        <dbReference type="EMBL" id="CAL1529157.1"/>
    </source>
</evidence>
<dbReference type="InterPro" id="IPR000276">
    <property type="entry name" value="GPCR_Rhodpsn"/>
</dbReference>
<evidence type="ECO:0000256" key="4">
    <source>
        <dbReference type="ARBA" id="ARBA00023136"/>
    </source>
</evidence>
<keyword evidence="8" id="KW-1185">Reference proteome</keyword>
<dbReference type="Gene3D" id="1.20.1070.10">
    <property type="entry name" value="Rhodopsin 7-helix transmembrane proteins"/>
    <property type="match status" value="1"/>
</dbReference>
<comment type="caution">
    <text evidence="7">The sequence shown here is derived from an EMBL/GenBank/DDBJ whole genome shotgun (WGS) entry which is preliminary data.</text>
</comment>
<dbReference type="Proteomes" id="UP001497497">
    <property type="component" value="Unassembled WGS sequence"/>
</dbReference>
<sequence length="282" mass="32399">MLVLFRHGMDDSSNIVLIGLSLSDLIYSCSETYTRIMYITARIDSFIANNLLSVYVAFFLYISTYGTSTSVWLVALISIERMIAVCFPFHVSRLMSPVRMRFMVVFVFTFVAIFYSPSFCMYYLDLVFNKKINRTVLTSFKRKEYIDNLWWLSIFLEYILPSFMNAVPMITILTCTFATIVNLIKANKNSAKISNSRAKRVKEMRSIKIALIICCSMAFSILIPTAFLDAYSSYGLNINTTMIIYAIDQLAVQTNATMNFFIYVALSSKFKSKVLKMFQCTK</sequence>
<keyword evidence="3 5" id="KW-1133">Transmembrane helix</keyword>
<feature type="domain" description="G-protein coupled receptors family 1 profile" evidence="6">
    <location>
        <begin position="1"/>
        <end position="263"/>
    </location>
</feature>
<keyword evidence="4 5" id="KW-0472">Membrane</keyword>
<evidence type="ECO:0000259" key="6">
    <source>
        <dbReference type="PROSITE" id="PS50262"/>
    </source>
</evidence>
<dbReference type="GO" id="GO:0004930">
    <property type="term" value="F:G protein-coupled receptor activity"/>
    <property type="evidence" value="ECO:0007669"/>
    <property type="project" value="InterPro"/>
</dbReference>